<feature type="region of interest" description="Disordered" evidence="6">
    <location>
        <begin position="328"/>
        <end position="361"/>
    </location>
</feature>
<dbReference type="GO" id="GO:0008270">
    <property type="term" value="F:zinc ion binding"/>
    <property type="evidence" value="ECO:0007669"/>
    <property type="project" value="UniProtKB-KW"/>
</dbReference>
<dbReference type="PROSITE" id="PS50145">
    <property type="entry name" value="ZF_TRAF"/>
    <property type="match status" value="2"/>
</dbReference>
<gene>
    <name evidence="9" type="ORF">M407DRAFT_66866</name>
</gene>
<dbReference type="Pfam" id="PF13923">
    <property type="entry name" value="zf-C3HC4_2"/>
    <property type="match status" value="1"/>
</dbReference>
<feature type="compositionally biased region" description="Polar residues" evidence="6">
    <location>
        <begin position="329"/>
        <end position="343"/>
    </location>
</feature>
<sequence>MNSAQYTYVDQVNGNLVCCICRNPFIDPVSTTTCSHTFCTECIASALLVTQQCPVDRSPLTSTQLQPAATIVRNLVDELSVECPHAPAGCSLTCQRQHLPVHLASNCDYVQVQCSEEGCTHTVLRKDLGKHAADCTHRLVECEACGRDVRLSEIESHPDECPATEITCVHCAATLPRASLSAHLGSCDLIPIPCAHSSNGCSWIGPRHLLDTHHLPLCPYEAIKGFFAIHSVRQKDLELENADLRRRLEDTERTVRSHQRDLERAKVKLGTWFQPMGPETPPAIVETTSLASSQNSTASGAGTPTRPEARRRLSVPFNSAVFGVDDTADNMSSVQNRRSTVSTAAPERHAESVASGSRPNSFDDPYAAFTASNPMAHPILTGTGGAGPSTFYRAHSSNSNPVAPLNLNGSLEGTLSSLRSSIVSLSQSLESLERKQDIMLTTETLRMHEDVASLRAIVHGLRMQVHNIMMDRNSYFTNRAGPTVPAVPGHIAPALSRQPSSPNLPTTSSATVGVEPIHRPSASVGGTSYTVSQFPLSSFAADGDPAGPAQYLNQRPPIYYNLSPNIITSSVRRGPEGKL</sequence>
<dbReference type="PROSITE" id="PS00518">
    <property type="entry name" value="ZF_RING_1"/>
    <property type="match status" value="1"/>
</dbReference>
<evidence type="ECO:0000256" key="4">
    <source>
        <dbReference type="PROSITE-ProRule" id="PRU00207"/>
    </source>
</evidence>
<keyword evidence="2 4" id="KW-0863">Zinc-finger</keyword>
<dbReference type="AlphaFoldDB" id="A0A0C3QJ63"/>
<feature type="zinc finger region" description="TRAF-type" evidence="4">
    <location>
        <begin position="156"/>
        <end position="201"/>
    </location>
</feature>
<organism evidence="9 10">
    <name type="scientific">Tulasnella calospora MUT 4182</name>
    <dbReference type="NCBI Taxonomy" id="1051891"/>
    <lineage>
        <taxon>Eukaryota</taxon>
        <taxon>Fungi</taxon>
        <taxon>Dikarya</taxon>
        <taxon>Basidiomycota</taxon>
        <taxon>Agaricomycotina</taxon>
        <taxon>Agaricomycetes</taxon>
        <taxon>Cantharellales</taxon>
        <taxon>Tulasnellaceae</taxon>
        <taxon>Tulasnella</taxon>
    </lineage>
</organism>
<evidence type="ECO:0000256" key="1">
    <source>
        <dbReference type="ARBA" id="ARBA00022723"/>
    </source>
</evidence>
<evidence type="ECO:0000259" key="7">
    <source>
        <dbReference type="PROSITE" id="PS50089"/>
    </source>
</evidence>
<dbReference type="OrthoDB" id="1630758at2759"/>
<reference evidence="9 10" key="1">
    <citation type="submission" date="2014-04" db="EMBL/GenBank/DDBJ databases">
        <authorList>
            <consortium name="DOE Joint Genome Institute"/>
            <person name="Kuo A."/>
            <person name="Girlanda M."/>
            <person name="Perotto S."/>
            <person name="Kohler A."/>
            <person name="Nagy L.G."/>
            <person name="Floudas D."/>
            <person name="Copeland A."/>
            <person name="Barry K.W."/>
            <person name="Cichocki N."/>
            <person name="Veneault-Fourrey C."/>
            <person name="LaButti K."/>
            <person name="Lindquist E.A."/>
            <person name="Lipzen A."/>
            <person name="Lundell T."/>
            <person name="Morin E."/>
            <person name="Murat C."/>
            <person name="Sun H."/>
            <person name="Tunlid A."/>
            <person name="Henrissat B."/>
            <person name="Grigoriev I.V."/>
            <person name="Hibbett D.S."/>
            <person name="Martin F."/>
            <person name="Nordberg H.P."/>
            <person name="Cantor M.N."/>
            <person name="Hua S.X."/>
        </authorList>
    </citation>
    <scope>NUCLEOTIDE SEQUENCE [LARGE SCALE GENOMIC DNA]</scope>
    <source>
        <strain evidence="9 10">MUT 4182</strain>
    </source>
</reference>
<accession>A0A0C3QJ63</accession>
<dbReference type="Proteomes" id="UP000054248">
    <property type="component" value="Unassembled WGS sequence"/>
</dbReference>
<name>A0A0C3QJ63_9AGAM</name>
<proteinExistence type="predicted"/>
<evidence type="ECO:0000256" key="3">
    <source>
        <dbReference type="ARBA" id="ARBA00022833"/>
    </source>
</evidence>
<dbReference type="InterPro" id="IPR001841">
    <property type="entry name" value="Znf_RING"/>
</dbReference>
<dbReference type="HOGENOM" id="CLU_019709_0_0_1"/>
<dbReference type="SUPFAM" id="SSF57850">
    <property type="entry name" value="RING/U-box"/>
    <property type="match status" value="1"/>
</dbReference>
<dbReference type="InterPro" id="IPR017907">
    <property type="entry name" value="Znf_RING_CS"/>
</dbReference>
<evidence type="ECO:0000259" key="8">
    <source>
        <dbReference type="PROSITE" id="PS50145"/>
    </source>
</evidence>
<dbReference type="SMART" id="SM00184">
    <property type="entry name" value="RING"/>
    <property type="match status" value="1"/>
</dbReference>
<dbReference type="InterPro" id="IPR001293">
    <property type="entry name" value="Znf_TRAF"/>
</dbReference>
<dbReference type="Gene3D" id="3.30.40.10">
    <property type="entry name" value="Zinc/RING finger domain, C3HC4 (zinc finger)"/>
    <property type="match status" value="3"/>
</dbReference>
<dbReference type="PROSITE" id="PS50089">
    <property type="entry name" value="ZF_RING_2"/>
    <property type="match status" value="1"/>
</dbReference>
<feature type="compositionally biased region" description="Polar residues" evidence="6">
    <location>
        <begin position="289"/>
        <end position="302"/>
    </location>
</feature>
<evidence type="ECO:0000256" key="5">
    <source>
        <dbReference type="SAM" id="Coils"/>
    </source>
</evidence>
<feature type="region of interest" description="Disordered" evidence="6">
    <location>
        <begin position="289"/>
        <end position="309"/>
    </location>
</feature>
<evidence type="ECO:0000256" key="6">
    <source>
        <dbReference type="SAM" id="MobiDB-lite"/>
    </source>
</evidence>
<feature type="domain" description="TRAF-type" evidence="8">
    <location>
        <begin position="156"/>
        <end position="201"/>
    </location>
</feature>
<feature type="domain" description="TRAF-type" evidence="8">
    <location>
        <begin position="101"/>
        <end position="155"/>
    </location>
</feature>
<feature type="zinc finger region" description="TRAF-type" evidence="4">
    <location>
        <begin position="101"/>
        <end position="155"/>
    </location>
</feature>
<protein>
    <recommendedName>
        <fullName evidence="11">RING-type domain-containing protein</fullName>
    </recommendedName>
</protein>
<dbReference type="PANTHER" id="PTHR10131">
    <property type="entry name" value="TNF RECEPTOR ASSOCIATED FACTOR"/>
    <property type="match status" value="1"/>
</dbReference>
<dbReference type="SUPFAM" id="SSF49599">
    <property type="entry name" value="TRAF domain-like"/>
    <property type="match status" value="2"/>
</dbReference>
<dbReference type="EMBL" id="KN822956">
    <property type="protein sequence ID" value="KIO32260.1"/>
    <property type="molecule type" value="Genomic_DNA"/>
</dbReference>
<evidence type="ECO:0000313" key="9">
    <source>
        <dbReference type="EMBL" id="KIO32260.1"/>
    </source>
</evidence>
<keyword evidence="10" id="KW-1185">Reference proteome</keyword>
<evidence type="ECO:0008006" key="11">
    <source>
        <dbReference type="Google" id="ProtNLM"/>
    </source>
</evidence>
<evidence type="ECO:0000313" key="10">
    <source>
        <dbReference type="Proteomes" id="UP000054248"/>
    </source>
</evidence>
<feature type="domain" description="RING-type" evidence="7">
    <location>
        <begin position="18"/>
        <end position="57"/>
    </location>
</feature>
<keyword evidence="3 4" id="KW-0862">Zinc</keyword>
<dbReference type="Pfam" id="PF02176">
    <property type="entry name" value="zf-TRAF"/>
    <property type="match status" value="1"/>
</dbReference>
<feature type="coiled-coil region" evidence="5">
    <location>
        <begin position="234"/>
        <end position="268"/>
    </location>
</feature>
<keyword evidence="1 4" id="KW-0479">Metal-binding</keyword>
<evidence type="ECO:0000256" key="2">
    <source>
        <dbReference type="ARBA" id="ARBA00022771"/>
    </source>
</evidence>
<reference evidence="10" key="2">
    <citation type="submission" date="2015-01" db="EMBL/GenBank/DDBJ databases">
        <title>Evolutionary Origins and Diversification of the Mycorrhizal Mutualists.</title>
        <authorList>
            <consortium name="DOE Joint Genome Institute"/>
            <consortium name="Mycorrhizal Genomics Consortium"/>
            <person name="Kohler A."/>
            <person name="Kuo A."/>
            <person name="Nagy L.G."/>
            <person name="Floudas D."/>
            <person name="Copeland A."/>
            <person name="Barry K.W."/>
            <person name="Cichocki N."/>
            <person name="Veneault-Fourrey C."/>
            <person name="LaButti K."/>
            <person name="Lindquist E.A."/>
            <person name="Lipzen A."/>
            <person name="Lundell T."/>
            <person name="Morin E."/>
            <person name="Murat C."/>
            <person name="Riley R."/>
            <person name="Ohm R."/>
            <person name="Sun H."/>
            <person name="Tunlid A."/>
            <person name="Henrissat B."/>
            <person name="Grigoriev I.V."/>
            <person name="Hibbett D.S."/>
            <person name="Martin F."/>
        </authorList>
    </citation>
    <scope>NUCLEOTIDE SEQUENCE [LARGE SCALE GENOMIC DNA]</scope>
    <source>
        <strain evidence="10">MUT 4182</strain>
    </source>
</reference>
<keyword evidence="5" id="KW-0175">Coiled coil</keyword>
<dbReference type="PANTHER" id="PTHR10131:SF94">
    <property type="entry name" value="TNF RECEPTOR-ASSOCIATED FACTOR 4"/>
    <property type="match status" value="1"/>
</dbReference>
<dbReference type="InterPro" id="IPR013083">
    <property type="entry name" value="Znf_RING/FYVE/PHD"/>
</dbReference>
<dbReference type="STRING" id="1051891.A0A0C3QJ63"/>